<organism evidence="2 3">
    <name type="scientific">Macrosiphum euphorbiae</name>
    <name type="common">potato aphid</name>
    <dbReference type="NCBI Taxonomy" id="13131"/>
    <lineage>
        <taxon>Eukaryota</taxon>
        <taxon>Metazoa</taxon>
        <taxon>Ecdysozoa</taxon>
        <taxon>Arthropoda</taxon>
        <taxon>Hexapoda</taxon>
        <taxon>Insecta</taxon>
        <taxon>Pterygota</taxon>
        <taxon>Neoptera</taxon>
        <taxon>Paraneoptera</taxon>
        <taxon>Hemiptera</taxon>
        <taxon>Sternorrhyncha</taxon>
        <taxon>Aphidomorpha</taxon>
        <taxon>Aphidoidea</taxon>
        <taxon>Aphididae</taxon>
        <taxon>Macrosiphini</taxon>
        <taxon>Macrosiphum</taxon>
    </lineage>
</organism>
<feature type="compositionally biased region" description="Basic residues" evidence="1">
    <location>
        <begin position="97"/>
        <end position="114"/>
    </location>
</feature>
<evidence type="ECO:0000313" key="2">
    <source>
        <dbReference type="EMBL" id="CAI6370029.1"/>
    </source>
</evidence>
<evidence type="ECO:0000313" key="3">
    <source>
        <dbReference type="Proteomes" id="UP001160148"/>
    </source>
</evidence>
<keyword evidence="3" id="KW-1185">Reference proteome</keyword>
<accession>A0AAV0XQV4</accession>
<evidence type="ECO:0000256" key="1">
    <source>
        <dbReference type="SAM" id="MobiDB-lite"/>
    </source>
</evidence>
<gene>
    <name evidence="2" type="ORF">MEUPH1_LOCUS24196</name>
</gene>
<sequence>MDMYKIKRNSLDFHFLNGVRLTPSSNKNVRQSIFQTRAVITQLPWSEPNDMAEKSGKRPPTMCKILKYHKPTANASKMEMYRTALCCFVLYPASRRRRRRRRPKTDGKPRRKGRCAIGSANHDKTNSLIHLICRVPIVAVVTDEKRVYGT</sequence>
<protein>
    <submittedName>
        <fullName evidence="2">Uncharacterized protein</fullName>
    </submittedName>
</protein>
<feature type="region of interest" description="Disordered" evidence="1">
    <location>
        <begin position="97"/>
        <end position="119"/>
    </location>
</feature>
<proteinExistence type="predicted"/>
<comment type="caution">
    <text evidence="2">The sequence shown here is derived from an EMBL/GenBank/DDBJ whole genome shotgun (WGS) entry which is preliminary data.</text>
</comment>
<reference evidence="2 3" key="1">
    <citation type="submission" date="2023-01" db="EMBL/GenBank/DDBJ databases">
        <authorList>
            <person name="Whitehead M."/>
        </authorList>
    </citation>
    <scope>NUCLEOTIDE SEQUENCE [LARGE SCALE GENOMIC DNA]</scope>
</reference>
<dbReference type="Proteomes" id="UP001160148">
    <property type="component" value="Unassembled WGS sequence"/>
</dbReference>
<dbReference type="AlphaFoldDB" id="A0AAV0XQV4"/>
<name>A0AAV0XQV4_9HEMI</name>
<dbReference type="EMBL" id="CARXXK010000151">
    <property type="protein sequence ID" value="CAI6370029.1"/>
    <property type="molecule type" value="Genomic_DNA"/>
</dbReference>